<protein>
    <submittedName>
        <fullName evidence="2">Uncharacterized protein</fullName>
    </submittedName>
</protein>
<comment type="caution">
    <text evidence="2">The sequence shown here is derived from an EMBL/GenBank/DDBJ whole genome shotgun (WGS) entry which is preliminary data.</text>
</comment>
<evidence type="ECO:0000256" key="1">
    <source>
        <dbReference type="SAM" id="MobiDB-lite"/>
    </source>
</evidence>
<organism evidence="2 3">
    <name type="scientific">Halovivax cerinus</name>
    <dbReference type="NCBI Taxonomy" id="1487865"/>
    <lineage>
        <taxon>Archaea</taxon>
        <taxon>Methanobacteriati</taxon>
        <taxon>Methanobacteriota</taxon>
        <taxon>Stenosarchaea group</taxon>
        <taxon>Halobacteria</taxon>
        <taxon>Halobacteriales</taxon>
        <taxon>Natrialbaceae</taxon>
        <taxon>Halovivax</taxon>
    </lineage>
</organism>
<evidence type="ECO:0000313" key="3">
    <source>
        <dbReference type="Proteomes" id="UP001595846"/>
    </source>
</evidence>
<dbReference type="RefSeq" id="WP_256533732.1">
    <property type="nucleotide sequence ID" value="NZ_CP101824.1"/>
</dbReference>
<dbReference type="Proteomes" id="UP001595846">
    <property type="component" value="Unassembled WGS sequence"/>
</dbReference>
<accession>A0ABD5NLE3</accession>
<dbReference type="AlphaFoldDB" id="A0ABD5NLE3"/>
<feature type="compositionally biased region" description="Basic and acidic residues" evidence="1">
    <location>
        <begin position="88"/>
        <end position="97"/>
    </location>
</feature>
<keyword evidence="3" id="KW-1185">Reference proteome</keyword>
<dbReference type="EMBL" id="JBHSAQ010000002">
    <property type="protein sequence ID" value="MFC3957503.1"/>
    <property type="molecule type" value="Genomic_DNA"/>
</dbReference>
<name>A0ABD5NLE3_9EURY</name>
<reference evidence="2 3" key="1">
    <citation type="journal article" date="2019" name="Int. J. Syst. Evol. Microbiol.">
        <title>The Global Catalogue of Microorganisms (GCM) 10K type strain sequencing project: providing services to taxonomists for standard genome sequencing and annotation.</title>
        <authorList>
            <consortium name="The Broad Institute Genomics Platform"/>
            <consortium name="The Broad Institute Genome Sequencing Center for Infectious Disease"/>
            <person name="Wu L."/>
            <person name="Ma J."/>
        </authorList>
    </citation>
    <scope>NUCLEOTIDE SEQUENCE [LARGE SCALE GENOMIC DNA]</scope>
    <source>
        <strain evidence="2 3">IBRC-M 10256</strain>
    </source>
</reference>
<sequence>MGYDISRLRGCTDEPIYEVTIEDGTMPTADRLRSAFDDLGDVCQPCSDRPLVRMEAQTFVLTGNLDTGRLRLRCRSTDGVDPESVRSQFERRLERAFDGSSTE</sequence>
<proteinExistence type="predicted"/>
<gene>
    <name evidence="2" type="ORF">ACFOUR_03825</name>
</gene>
<evidence type="ECO:0000313" key="2">
    <source>
        <dbReference type="EMBL" id="MFC3957503.1"/>
    </source>
</evidence>
<dbReference type="GeneID" id="73902868"/>
<feature type="region of interest" description="Disordered" evidence="1">
    <location>
        <begin position="77"/>
        <end position="103"/>
    </location>
</feature>